<evidence type="ECO:0000313" key="2">
    <source>
        <dbReference type="EMBL" id="BBM36773.1"/>
    </source>
</evidence>
<dbReference type="STRING" id="714315.GCA_000516535_01725"/>
<feature type="transmembrane region" description="Helical" evidence="1">
    <location>
        <begin position="68"/>
        <end position="88"/>
    </location>
</feature>
<keyword evidence="1" id="KW-0812">Transmembrane</keyword>
<reference evidence="2 3" key="1">
    <citation type="submission" date="2019-07" db="EMBL/GenBank/DDBJ databases">
        <title>Complete Genome Sequence of Leptotrichia goodfellowii Strain JCM 16774.</title>
        <authorList>
            <person name="Watanabe S."/>
            <person name="Cui L."/>
        </authorList>
    </citation>
    <scope>NUCLEOTIDE SEQUENCE [LARGE SCALE GENOMIC DNA]</scope>
    <source>
        <strain evidence="2 3">JCM16774</strain>
    </source>
</reference>
<organism evidence="2 3">
    <name type="scientific">Pseudoleptotrichia goodfellowii</name>
    <dbReference type="NCBI Taxonomy" id="157692"/>
    <lineage>
        <taxon>Bacteria</taxon>
        <taxon>Fusobacteriati</taxon>
        <taxon>Fusobacteriota</taxon>
        <taxon>Fusobacteriia</taxon>
        <taxon>Fusobacteriales</taxon>
        <taxon>Leptotrichiaceae</taxon>
        <taxon>Pseudoleptotrichia</taxon>
    </lineage>
</organism>
<feature type="transmembrane region" description="Helical" evidence="1">
    <location>
        <begin position="12"/>
        <end position="30"/>
    </location>
</feature>
<sequence>MIENFRIMIIGWFYYGILFIIGSIVVTALLNRVFNKLYIPPLIVNAVSVILLFIGLKLNMKNPGYALYFNYIPTVAASVTYNFIIFIVRKLQKRTDVKC</sequence>
<dbReference type="RefSeq" id="WP_006808155.1">
    <property type="nucleotide sequence ID" value="NZ_AP019822.1"/>
</dbReference>
<keyword evidence="1" id="KW-0472">Membrane</keyword>
<dbReference type="EMBL" id="AP019822">
    <property type="protein sequence ID" value="BBM36773.1"/>
    <property type="molecule type" value="Genomic_DNA"/>
</dbReference>
<evidence type="ECO:0000256" key="1">
    <source>
        <dbReference type="SAM" id="Phobius"/>
    </source>
</evidence>
<evidence type="ECO:0000313" key="3">
    <source>
        <dbReference type="Proteomes" id="UP000321606"/>
    </source>
</evidence>
<feature type="transmembrane region" description="Helical" evidence="1">
    <location>
        <begin position="37"/>
        <end position="56"/>
    </location>
</feature>
<dbReference type="KEGG" id="lgo:JCM16774_1718"/>
<dbReference type="AlphaFoldDB" id="A0A510JFK3"/>
<gene>
    <name evidence="2" type="ORF">JCM16774_1718</name>
</gene>
<proteinExistence type="predicted"/>
<name>A0A510JFK3_9FUSO</name>
<protein>
    <submittedName>
        <fullName evidence="2">Uncharacterized protein</fullName>
    </submittedName>
</protein>
<dbReference type="Proteomes" id="UP000321606">
    <property type="component" value="Chromosome"/>
</dbReference>
<keyword evidence="1" id="KW-1133">Transmembrane helix</keyword>
<accession>A0A510JFK3</accession>